<protein>
    <submittedName>
        <fullName evidence="1">Uncharacterized protein</fullName>
    </submittedName>
</protein>
<proteinExistence type="predicted"/>
<comment type="caution">
    <text evidence="1">The sequence shown here is derived from an EMBL/GenBank/DDBJ whole genome shotgun (WGS) entry which is preliminary data.</text>
</comment>
<accession>A0AAV4QP13</accession>
<evidence type="ECO:0000313" key="1">
    <source>
        <dbReference type="EMBL" id="GIY10574.1"/>
    </source>
</evidence>
<name>A0AAV4QP13_9ARAC</name>
<keyword evidence="2" id="KW-1185">Reference proteome</keyword>
<evidence type="ECO:0000313" key="2">
    <source>
        <dbReference type="Proteomes" id="UP001054837"/>
    </source>
</evidence>
<sequence length="87" mass="9545">MGALADGRFRTSVVLGPALRHRVQLAKCPVSAGNPLGQRVHCVYVGYCDDPRRLVCPLTFRTGRATYGSSLPKPEDIDLLKYFGEPI</sequence>
<dbReference type="EMBL" id="BPLQ01004772">
    <property type="protein sequence ID" value="GIY10574.1"/>
    <property type="molecule type" value="Genomic_DNA"/>
</dbReference>
<reference evidence="1 2" key="1">
    <citation type="submission" date="2021-06" db="EMBL/GenBank/DDBJ databases">
        <title>Caerostris darwini draft genome.</title>
        <authorList>
            <person name="Kono N."/>
            <person name="Arakawa K."/>
        </authorList>
    </citation>
    <scope>NUCLEOTIDE SEQUENCE [LARGE SCALE GENOMIC DNA]</scope>
</reference>
<dbReference type="AlphaFoldDB" id="A0AAV4QP13"/>
<gene>
    <name evidence="1" type="ORF">CDAR_91871</name>
</gene>
<dbReference type="Proteomes" id="UP001054837">
    <property type="component" value="Unassembled WGS sequence"/>
</dbReference>
<organism evidence="1 2">
    <name type="scientific">Caerostris darwini</name>
    <dbReference type="NCBI Taxonomy" id="1538125"/>
    <lineage>
        <taxon>Eukaryota</taxon>
        <taxon>Metazoa</taxon>
        <taxon>Ecdysozoa</taxon>
        <taxon>Arthropoda</taxon>
        <taxon>Chelicerata</taxon>
        <taxon>Arachnida</taxon>
        <taxon>Araneae</taxon>
        <taxon>Araneomorphae</taxon>
        <taxon>Entelegynae</taxon>
        <taxon>Araneoidea</taxon>
        <taxon>Araneidae</taxon>
        <taxon>Caerostris</taxon>
    </lineage>
</organism>